<dbReference type="Proteomes" id="UP000813068">
    <property type="component" value="Unassembled WGS sequence"/>
</dbReference>
<reference evidence="1 2" key="1">
    <citation type="submission" date="2021-06" db="EMBL/GenBank/DDBJ databases">
        <title>Differences between aerobic and microaerobic xylene degrading microbial communities.</title>
        <authorList>
            <person name="Banerjee S."/>
            <person name="Tancsics A."/>
        </authorList>
    </citation>
    <scope>NUCLEOTIDE SEQUENCE [LARGE SCALE GENOMIC DNA]</scope>
    <source>
        <strain evidence="1 2">MAP12</strain>
    </source>
</reference>
<proteinExistence type="predicted"/>
<dbReference type="EMBL" id="JAHRGL010000010">
    <property type="protein sequence ID" value="MBV2131854.1"/>
    <property type="molecule type" value="Genomic_DNA"/>
</dbReference>
<evidence type="ECO:0000313" key="2">
    <source>
        <dbReference type="Proteomes" id="UP000813068"/>
    </source>
</evidence>
<organism evidence="1 2">
    <name type="scientific">Geopseudomonas aromaticivorans</name>
    <dbReference type="NCBI Taxonomy" id="2849492"/>
    <lineage>
        <taxon>Bacteria</taxon>
        <taxon>Pseudomonadati</taxon>
        <taxon>Pseudomonadota</taxon>
        <taxon>Gammaproteobacteria</taxon>
        <taxon>Pseudomonadales</taxon>
        <taxon>Pseudomonadaceae</taxon>
        <taxon>Geopseudomonas</taxon>
    </lineage>
</organism>
<comment type="caution">
    <text evidence="1">The sequence shown here is derived from an EMBL/GenBank/DDBJ whole genome shotgun (WGS) entry which is preliminary data.</text>
</comment>
<keyword evidence="2" id="KW-1185">Reference proteome</keyword>
<accession>A0ABS6MTX7</accession>
<gene>
    <name evidence="1" type="ORF">KRX52_03470</name>
</gene>
<evidence type="ECO:0000313" key="1">
    <source>
        <dbReference type="EMBL" id="MBV2131854.1"/>
    </source>
</evidence>
<name>A0ABS6MTX7_9GAMM</name>
<sequence length="215" mass="23753">MIKSFKHSTTTDPVELRRANESMLDILQALATRKIPSATYTMNDLERYLLSLIKGQEKTPECTTFGSWSAAPKSDGMPADARVEFIYIPTYIATSTLSIALLEHPITTLLIPGYLIALINGLVFCTGRELRGHGCDVDIGAIDAINILSLGKIPLLLDQNPNYCPRLKKILHQATRDMAEKLNTGDYFSDLESDYAIKLKSTLESFRLGGLSLSN</sequence>
<protein>
    <submittedName>
        <fullName evidence="1">Uncharacterized protein</fullName>
    </submittedName>
</protein>